<proteinExistence type="predicted"/>
<protein>
    <recommendedName>
        <fullName evidence="1">RepB-like DNA primase domain-containing protein</fullName>
    </recommendedName>
</protein>
<gene>
    <name evidence="2" type="ORF">SNEC2469_LOCUS33566</name>
</gene>
<dbReference type="Pfam" id="PF16793">
    <property type="entry name" value="RepB_primase"/>
    <property type="match status" value="1"/>
</dbReference>
<dbReference type="AlphaFoldDB" id="A0A813C8X4"/>
<dbReference type="Proteomes" id="UP000601435">
    <property type="component" value="Unassembled WGS sequence"/>
</dbReference>
<sequence>MDFLRQNLQTWLTLQNTHFFIRPLLRTLIFLDLDGFPSQHWEALVRLQPRAIVETSPGNLQAWFTLDTTSSGPTAVYVTKELAKALGGDPGSTAMGQQGRLPGSINVKPGRGNHKATMLMADLQCLNEKEFLAVTAAPKLAVVGDSVVRAPAKPVFKAAKPDDKSAADWKAACSFFEGNPQATVSDAKAALQ</sequence>
<evidence type="ECO:0000313" key="2">
    <source>
        <dbReference type="EMBL" id="CAE7939592.1"/>
    </source>
</evidence>
<evidence type="ECO:0000313" key="3">
    <source>
        <dbReference type="Proteomes" id="UP000601435"/>
    </source>
</evidence>
<dbReference type="EMBL" id="CAJNJA010089161">
    <property type="protein sequence ID" value="CAE7939592.1"/>
    <property type="molecule type" value="Genomic_DNA"/>
</dbReference>
<comment type="caution">
    <text evidence="2">The sequence shown here is derived from an EMBL/GenBank/DDBJ whole genome shotgun (WGS) entry which is preliminary data.</text>
</comment>
<name>A0A813C8X4_9DINO</name>
<dbReference type="InterPro" id="IPR039459">
    <property type="entry name" value="RepB-like_DNA_primase_dom"/>
</dbReference>
<feature type="domain" description="RepB-like DNA primase" evidence="1">
    <location>
        <begin position="23"/>
        <end position="110"/>
    </location>
</feature>
<feature type="non-terminal residue" evidence="2">
    <location>
        <position position="1"/>
    </location>
</feature>
<organism evidence="2 3">
    <name type="scientific">Symbiodinium necroappetens</name>
    <dbReference type="NCBI Taxonomy" id="1628268"/>
    <lineage>
        <taxon>Eukaryota</taxon>
        <taxon>Sar</taxon>
        <taxon>Alveolata</taxon>
        <taxon>Dinophyceae</taxon>
        <taxon>Suessiales</taxon>
        <taxon>Symbiodiniaceae</taxon>
        <taxon>Symbiodinium</taxon>
    </lineage>
</organism>
<dbReference type="Gene3D" id="3.30.70.1790">
    <property type="entry name" value="RepB DNA-primase, N-terminal domain"/>
    <property type="match status" value="1"/>
</dbReference>
<accession>A0A813C8X4</accession>
<evidence type="ECO:0000259" key="1">
    <source>
        <dbReference type="Pfam" id="PF16793"/>
    </source>
</evidence>
<dbReference type="OrthoDB" id="424909at2759"/>
<keyword evidence="3" id="KW-1185">Reference proteome</keyword>
<reference evidence="2" key="1">
    <citation type="submission" date="2021-02" db="EMBL/GenBank/DDBJ databases">
        <authorList>
            <person name="Dougan E. K."/>
            <person name="Rhodes N."/>
            <person name="Thang M."/>
            <person name="Chan C."/>
        </authorList>
    </citation>
    <scope>NUCLEOTIDE SEQUENCE</scope>
</reference>